<dbReference type="Proteomes" id="UP000063429">
    <property type="component" value="Chromosome"/>
</dbReference>
<evidence type="ECO:0000313" key="3">
    <source>
        <dbReference type="Proteomes" id="UP000063429"/>
    </source>
</evidence>
<evidence type="ECO:0000259" key="1">
    <source>
        <dbReference type="Pfam" id="PF20075"/>
    </source>
</evidence>
<reference evidence="3" key="1">
    <citation type="journal article" date="2015" name="Genome Announc.">
        <title>Complete Genome Sequence of Herbaspirillum hiltneri N3 (DSM 17495), Isolated from Surface-Sterilized Wheat Roots.</title>
        <authorList>
            <person name="Guizelini D."/>
            <person name="Saizaki P.M."/>
            <person name="Coimbra N.A."/>
            <person name="Weiss V.A."/>
            <person name="Faoro H."/>
            <person name="Sfeir M.Z."/>
            <person name="Baura V.A."/>
            <person name="Monteiro R.A."/>
            <person name="Chubatsu L.S."/>
            <person name="Souza E.M."/>
            <person name="Cruz L.M."/>
            <person name="Pedrosa F.O."/>
            <person name="Raittz R.T."/>
            <person name="Marchaukoski J.N."/>
            <person name="Steffens M.B."/>
        </authorList>
    </citation>
    <scope>NUCLEOTIDE SEQUENCE [LARGE SCALE GENOMIC DNA]</scope>
    <source>
        <strain evidence="3">N3</strain>
    </source>
</reference>
<accession>A0ABN4I0X8</accession>
<keyword evidence="3" id="KW-1185">Reference proteome</keyword>
<dbReference type="InterPro" id="IPR045526">
    <property type="entry name" value="DUF6471"/>
</dbReference>
<evidence type="ECO:0000313" key="2">
    <source>
        <dbReference type="EMBL" id="AKZ64646.1"/>
    </source>
</evidence>
<gene>
    <name evidence="2" type="ORF">F506_20090</name>
</gene>
<sequence>MSDINAQWVSLAARVVRVALARKDVGYAELAKRLAEFGVTEDDKTLAARVAAGRVRLVLFLQILSAIDAELPQIWWPPIFANDTWDGRSRAVLEAERTQLAPMEIEELAQRLGELNAGFTQKTLVEHVTSGNLFLPEFLRCLVVLRSRSLDPYIEYRDLLAAARS</sequence>
<feature type="domain" description="DUF6471" evidence="1">
    <location>
        <begin position="8"/>
        <end position="70"/>
    </location>
</feature>
<name>A0ABN4I0X8_9BURK</name>
<dbReference type="EMBL" id="CP011409">
    <property type="protein sequence ID" value="AKZ64646.1"/>
    <property type="molecule type" value="Genomic_DNA"/>
</dbReference>
<proteinExistence type="predicted"/>
<organism evidence="2 3">
    <name type="scientific">Herbaspirillum hiltneri N3</name>
    <dbReference type="NCBI Taxonomy" id="1262470"/>
    <lineage>
        <taxon>Bacteria</taxon>
        <taxon>Pseudomonadati</taxon>
        <taxon>Pseudomonadota</taxon>
        <taxon>Betaproteobacteria</taxon>
        <taxon>Burkholderiales</taxon>
        <taxon>Oxalobacteraceae</taxon>
        <taxon>Herbaspirillum</taxon>
    </lineage>
</organism>
<protein>
    <recommendedName>
        <fullName evidence="1">DUF6471 domain-containing protein</fullName>
    </recommendedName>
</protein>
<dbReference type="RefSeq" id="WP_053200362.1">
    <property type="nucleotide sequence ID" value="NZ_CP011409.1"/>
</dbReference>
<dbReference type="Pfam" id="PF20075">
    <property type="entry name" value="DUF6471"/>
    <property type="match status" value="1"/>
</dbReference>